<feature type="region of interest" description="Disordered" evidence="8">
    <location>
        <begin position="112"/>
        <end position="134"/>
    </location>
</feature>
<evidence type="ECO:0000256" key="7">
    <source>
        <dbReference type="ARBA" id="ARBA00023136"/>
    </source>
</evidence>
<dbReference type="GO" id="GO:0034975">
    <property type="term" value="P:protein folding in endoplasmic reticulum"/>
    <property type="evidence" value="ECO:0007669"/>
    <property type="project" value="TreeGrafter"/>
</dbReference>
<evidence type="ECO:0000256" key="2">
    <source>
        <dbReference type="ARBA" id="ARBA00009436"/>
    </source>
</evidence>
<dbReference type="Pfam" id="PF07019">
    <property type="entry name" value="EMC6"/>
    <property type="match status" value="1"/>
</dbReference>
<comment type="subcellular location">
    <subcellularLocation>
        <location evidence="1">Endoplasmic reticulum membrane</location>
        <topology evidence="1">Multi-pass membrane protein</topology>
    </subcellularLocation>
</comment>
<organism evidence="10 11">
    <name type="scientific">Tilletiaria anomala (strain ATCC 24038 / CBS 436.72 / UBC 951)</name>
    <dbReference type="NCBI Taxonomy" id="1037660"/>
    <lineage>
        <taxon>Eukaryota</taxon>
        <taxon>Fungi</taxon>
        <taxon>Dikarya</taxon>
        <taxon>Basidiomycota</taxon>
        <taxon>Ustilaginomycotina</taxon>
        <taxon>Exobasidiomycetes</taxon>
        <taxon>Georgefischeriales</taxon>
        <taxon>Tilletiariaceae</taxon>
        <taxon>Tilletiaria</taxon>
    </lineage>
</organism>
<evidence type="ECO:0000256" key="6">
    <source>
        <dbReference type="ARBA" id="ARBA00022989"/>
    </source>
</evidence>
<accession>A0A066VDZ5</accession>
<evidence type="ECO:0000313" key="11">
    <source>
        <dbReference type="Proteomes" id="UP000027361"/>
    </source>
</evidence>
<dbReference type="GO" id="GO:0072546">
    <property type="term" value="C:EMC complex"/>
    <property type="evidence" value="ECO:0007669"/>
    <property type="project" value="InterPro"/>
</dbReference>
<evidence type="ECO:0000256" key="8">
    <source>
        <dbReference type="SAM" id="MobiDB-lite"/>
    </source>
</evidence>
<evidence type="ECO:0000256" key="1">
    <source>
        <dbReference type="ARBA" id="ARBA00004477"/>
    </source>
</evidence>
<feature type="transmembrane region" description="Helical" evidence="9">
    <location>
        <begin position="64"/>
        <end position="81"/>
    </location>
</feature>
<dbReference type="RefSeq" id="XP_013241128.1">
    <property type="nucleotide sequence ID" value="XM_013385674.1"/>
</dbReference>
<sequence length="177" mass="19103">MADLSTAPGASPGTVAEAHDSPSRAFYPEAVQHNVKQISYIRSISLSLAGSASGVLGLTNLNGFYFYIISQLLISLCILFINAKGQPTAYLVDAAVIDLQRKRARVHAAMEAKSGGGEKAKGRSSQAQGFRQGQGPPGLVGTAWMWINLLLVDGAQDNVLSYVLWWTFWYGIVHVYD</sequence>
<dbReference type="OMA" id="TAWMWIN"/>
<reference evidence="10 11" key="1">
    <citation type="submission" date="2014-05" db="EMBL/GenBank/DDBJ databases">
        <title>Draft genome sequence of a rare smut relative, Tilletiaria anomala UBC 951.</title>
        <authorList>
            <consortium name="DOE Joint Genome Institute"/>
            <person name="Toome M."/>
            <person name="Kuo A."/>
            <person name="Henrissat B."/>
            <person name="Lipzen A."/>
            <person name="Tritt A."/>
            <person name="Yoshinaga Y."/>
            <person name="Zane M."/>
            <person name="Barry K."/>
            <person name="Grigoriev I.V."/>
            <person name="Spatafora J.W."/>
            <person name="Aimea M.C."/>
        </authorList>
    </citation>
    <scope>NUCLEOTIDE SEQUENCE [LARGE SCALE GENOMIC DNA]</scope>
    <source>
        <strain evidence="10 11">UBC 951</strain>
    </source>
</reference>
<proteinExistence type="inferred from homology"/>
<dbReference type="Proteomes" id="UP000027361">
    <property type="component" value="Unassembled WGS sequence"/>
</dbReference>
<keyword evidence="5" id="KW-0256">Endoplasmic reticulum</keyword>
<dbReference type="InterPro" id="IPR008504">
    <property type="entry name" value="Emc6"/>
</dbReference>
<dbReference type="HOGENOM" id="CLU_1750482_0_0_1"/>
<dbReference type="InParanoid" id="A0A066VDZ5"/>
<gene>
    <name evidence="10" type="ORF">K437DRAFT_258964</name>
</gene>
<keyword evidence="11" id="KW-1185">Reference proteome</keyword>
<dbReference type="AlphaFoldDB" id="A0A066VDZ5"/>
<evidence type="ECO:0000256" key="9">
    <source>
        <dbReference type="SAM" id="Phobius"/>
    </source>
</evidence>
<protein>
    <recommendedName>
        <fullName evidence="3">ER membrane protein complex subunit 6</fullName>
    </recommendedName>
</protein>
<keyword evidence="7 9" id="KW-0472">Membrane</keyword>
<dbReference type="InterPro" id="IPR029008">
    <property type="entry name" value="EMC6-like"/>
</dbReference>
<dbReference type="OrthoDB" id="16510at2759"/>
<dbReference type="GO" id="GO:0000045">
    <property type="term" value="P:autophagosome assembly"/>
    <property type="evidence" value="ECO:0007669"/>
    <property type="project" value="TreeGrafter"/>
</dbReference>
<evidence type="ECO:0000256" key="3">
    <source>
        <dbReference type="ARBA" id="ARBA00020827"/>
    </source>
</evidence>
<dbReference type="FunCoup" id="A0A066VDZ5">
    <property type="interactions" value="182"/>
</dbReference>
<dbReference type="PANTHER" id="PTHR20994:SF0">
    <property type="entry name" value="ER MEMBRANE PROTEIN COMPLEX SUBUNIT 6"/>
    <property type="match status" value="1"/>
</dbReference>
<dbReference type="STRING" id="1037660.A0A066VDZ5"/>
<dbReference type="PANTHER" id="PTHR20994">
    <property type="entry name" value="ER MEMBRANE PROTEIN COMPLEX SUBUNIT 6"/>
    <property type="match status" value="1"/>
</dbReference>
<name>A0A066VDZ5_TILAU</name>
<keyword evidence="6 9" id="KW-1133">Transmembrane helix</keyword>
<dbReference type="GeneID" id="25265128"/>
<comment type="similarity">
    <text evidence="2">Belongs to the EMC6 family.</text>
</comment>
<evidence type="ECO:0000256" key="4">
    <source>
        <dbReference type="ARBA" id="ARBA00022692"/>
    </source>
</evidence>
<keyword evidence="4 9" id="KW-0812">Transmembrane</keyword>
<feature type="region of interest" description="Disordered" evidence="8">
    <location>
        <begin position="1"/>
        <end position="20"/>
    </location>
</feature>
<evidence type="ECO:0000256" key="5">
    <source>
        <dbReference type="ARBA" id="ARBA00022824"/>
    </source>
</evidence>
<dbReference type="EMBL" id="JMSN01000101">
    <property type="protein sequence ID" value="KDN39691.1"/>
    <property type="molecule type" value="Genomic_DNA"/>
</dbReference>
<comment type="caution">
    <text evidence="10">The sequence shown here is derived from an EMBL/GenBank/DDBJ whole genome shotgun (WGS) entry which is preliminary data.</text>
</comment>
<evidence type="ECO:0000313" key="10">
    <source>
        <dbReference type="EMBL" id="KDN39691.1"/>
    </source>
</evidence>